<dbReference type="EMBL" id="FOKQ01000095">
    <property type="protein sequence ID" value="SFD44076.1"/>
    <property type="molecule type" value="Genomic_DNA"/>
</dbReference>
<feature type="region of interest" description="Disordered" evidence="1">
    <location>
        <begin position="86"/>
        <end position="115"/>
    </location>
</feature>
<evidence type="ECO:0000256" key="1">
    <source>
        <dbReference type="SAM" id="MobiDB-lite"/>
    </source>
</evidence>
<organism evidence="3 4">
    <name type="scientific">Ruminococcus albus</name>
    <dbReference type="NCBI Taxonomy" id="1264"/>
    <lineage>
        <taxon>Bacteria</taxon>
        <taxon>Bacillati</taxon>
        <taxon>Bacillota</taxon>
        <taxon>Clostridia</taxon>
        <taxon>Eubacteriales</taxon>
        <taxon>Oscillospiraceae</taxon>
        <taxon>Ruminococcus</taxon>
    </lineage>
</organism>
<dbReference type="PROSITE" id="PS50994">
    <property type="entry name" value="INTEGRASE"/>
    <property type="match status" value="1"/>
</dbReference>
<dbReference type="GO" id="GO:0015074">
    <property type="term" value="P:DNA integration"/>
    <property type="evidence" value="ECO:0007669"/>
    <property type="project" value="InterPro"/>
</dbReference>
<feature type="domain" description="Integrase catalytic" evidence="2">
    <location>
        <begin position="1"/>
        <end position="98"/>
    </location>
</feature>
<dbReference type="SUPFAM" id="SSF53098">
    <property type="entry name" value="Ribonuclease H-like"/>
    <property type="match status" value="1"/>
</dbReference>
<reference evidence="3 4" key="1">
    <citation type="submission" date="2016-10" db="EMBL/GenBank/DDBJ databases">
        <authorList>
            <person name="de Groot N.N."/>
        </authorList>
    </citation>
    <scope>NUCLEOTIDE SEQUENCE [LARGE SCALE GENOMIC DNA]</scope>
    <source>
        <strain evidence="3 4">AR67</strain>
    </source>
</reference>
<dbReference type="InterPro" id="IPR012337">
    <property type="entry name" value="RNaseH-like_sf"/>
</dbReference>
<protein>
    <recommendedName>
        <fullName evidence="2">Integrase catalytic domain-containing protein</fullName>
    </recommendedName>
</protein>
<dbReference type="AlphaFoldDB" id="A0A1I1SC85"/>
<sequence>MTANTRYETQLNESYRELAEYYGTAIVPARVRKPQDKGLVERSVGFSTTWITAVLRERKFYSFAEVKDAVAERLEVINTKPFQKRPGSRREAYLSEEKEGSNEFDCDDNHVHIQR</sequence>
<proteinExistence type="predicted"/>
<accession>A0A1I1SC85</accession>
<dbReference type="Proteomes" id="UP000182192">
    <property type="component" value="Unassembled WGS sequence"/>
</dbReference>
<gene>
    <name evidence="3" type="ORF">SAMN02910406_03884</name>
</gene>
<evidence type="ECO:0000313" key="3">
    <source>
        <dbReference type="EMBL" id="SFD44076.1"/>
    </source>
</evidence>
<evidence type="ECO:0000259" key="2">
    <source>
        <dbReference type="PROSITE" id="PS50994"/>
    </source>
</evidence>
<name>A0A1I1SC85_RUMAL</name>
<evidence type="ECO:0000313" key="4">
    <source>
        <dbReference type="Proteomes" id="UP000182192"/>
    </source>
</evidence>
<feature type="compositionally biased region" description="Basic and acidic residues" evidence="1">
    <location>
        <begin position="88"/>
        <end position="115"/>
    </location>
</feature>
<dbReference type="InterPro" id="IPR001584">
    <property type="entry name" value="Integrase_cat-core"/>
</dbReference>